<comment type="caution">
    <text evidence="7">The sequence shown here is derived from an EMBL/GenBank/DDBJ whole genome shotgun (WGS) entry which is preliminary data.</text>
</comment>
<evidence type="ECO:0000256" key="2">
    <source>
        <dbReference type="ARBA" id="ARBA00022618"/>
    </source>
</evidence>
<evidence type="ECO:0000256" key="1">
    <source>
        <dbReference type="ARBA" id="ARBA00022475"/>
    </source>
</evidence>
<keyword evidence="1" id="KW-1003">Cell membrane</keyword>
<keyword evidence="2" id="KW-0132">Cell division</keyword>
<dbReference type="AlphaFoldDB" id="A0A8J7SK18"/>
<keyword evidence="4" id="KW-1133">Transmembrane helix</keyword>
<dbReference type="Proteomes" id="UP000624703">
    <property type="component" value="Unassembled WGS sequence"/>
</dbReference>
<evidence type="ECO:0000256" key="4">
    <source>
        <dbReference type="ARBA" id="ARBA00022989"/>
    </source>
</evidence>
<evidence type="ECO:0000256" key="5">
    <source>
        <dbReference type="ARBA" id="ARBA00023306"/>
    </source>
</evidence>
<evidence type="ECO:0000256" key="3">
    <source>
        <dbReference type="ARBA" id="ARBA00022692"/>
    </source>
</evidence>
<dbReference type="InterPro" id="IPR013685">
    <property type="entry name" value="POTRA_FtsQ_type"/>
</dbReference>
<reference evidence="7" key="1">
    <citation type="submission" date="2021-01" db="EMBL/GenBank/DDBJ databases">
        <title>Modified the classification status of verrucomicrobia.</title>
        <authorList>
            <person name="Feng X."/>
        </authorList>
    </citation>
    <scope>NUCLEOTIDE SEQUENCE</scope>
    <source>
        <strain evidence="7">_KCTC 22039</strain>
    </source>
</reference>
<keyword evidence="3" id="KW-0812">Transmembrane</keyword>
<keyword evidence="5" id="KW-0131">Cell cycle</keyword>
<keyword evidence="4" id="KW-0472">Membrane</keyword>
<feature type="domain" description="POTRA" evidence="6">
    <location>
        <begin position="78"/>
        <end position="141"/>
    </location>
</feature>
<organism evidence="7 8">
    <name type="scientific">Persicirhabdus sediminis</name>
    <dbReference type="NCBI Taxonomy" id="454144"/>
    <lineage>
        <taxon>Bacteria</taxon>
        <taxon>Pseudomonadati</taxon>
        <taxon>Verrucomicrobiota</taxon>
        <taxon>Verrucomicrobiia</taxon>
        <taxon>Verrucomicrobiales</taxon>
        <taxon>Verrucomicrobiaceae</taxon>
        <taxon>Persicirhabdus</taxon>
    </lineage>
</organism>
<name>A0A8J7SK18_9BACT</name>
<proteinExistence type="predicted"/>
<gene>
    <name evidence="7" type="ORF">JIN82_11250</name>
</gene>
<sequence>MAKRRTSRAPRSRRDRDYRKQYLQVSSPRIVMHQSMHALRSAMKTTLLLAIVAGLIVAAAIGVREMFIENEAYQLQELELKTDGYLSHRRFLQLTNIDTEANVLTIDLPDARQRILDQPEVISCEIERILPGTIKVQIEEREARAWVAHDGSRRIGSGVLLDKSGVPFFCHADYWQHAKDLPLIKCSDEDYRKIKLGEEIGSTEIKRALNLILLSQEKVDNEQWRFDKVEVLNFYSMQASCMDGTEAIFGLYDHDRQLSDLLQAQNHCKKTGRQIAHINLIPDKNIPVRFVQSPELPAETNTPSNQ</sequence>
<evidence type="ECO:0000313" key="8">
    <source>
        <dbReference type="Proteomes" id="UP000624703"/>
    </source>
</evidence>
<dbReference type="Pfam" id="PF08478">
    <property type="entry name" value="POTRA_1"/>
    <property type="match status" value="1"/>
</dbReference>
<protein>
    <submittedName>
        <fullName evidence="7">FtsQ-type POTRA domain-containing protein</fullName>
    </submittedName>
</protein>
<evidence type="ECO:0000313" key="7">
    <source>
        <dbReference type="EMBL" id="MBK1791729.1"/>
    </source>
</evidence>
<keyword evidence="8" id="KW-1185">Reference proteome</keyword>
<evidence type="ECO:0000259" key="6">
    <source>
        <dbReference type="Pfam" id="PF08478"/>
    </source>
</evidence>
<dbReference type="RefSeq" id="WP_200311748.1">
    <property type="nucleotide sequence ID" value="NZ_JAENIM010000041.1"/>
</dbReference>
<accession>A0A8J7SK18</accession>
<dbReference type="EMBL" id="JAENIM010000041">
    <property type="protein sequence ID" value="MBK1791729.1"/>
    <property type="molecule type" value="Genomic_DNA"/>
</dbReference>
<dbReference type="Gene3D" id="3.10.20.310">
    <property type="entry name" value="membrane protein fhac"/>
    <property type="match status" value="1"/>
</dbReference>